<dbReference type="InterPro" id="IPR009060">
    <property type="entry name" value="UBA-like_sf"/>
</dbReference>
<protein>
    <recommendedName>
        <fullName evidence="1">GBF-interacting protein 1 N-terminal domain-containing protein</fullName>
    </recommendedName>
</protein>
<gene>
    <name evidence="2" type="ORF">Pyn_09058</name>
</gene>
<dbReference type="PANTHER" id="PTHR47070:SF2">
    <property type="entry name" value="OS06G0206100 PROTEIN"/>
    <property type="match status" value="1"/>
</dbReference>
<sequence length="121" mass="13942">MVSGSRIEGGTQIISAGVRKTIQSLKEIVGNHSDIDIYWALKETDMDPNETAQKLLNQDPFHLVKRKRDKRKEVSSNLQSMGHKVSVSQEDILRVQVKDRNQIHLLIVMLEEELCSQWCNW</sequence>
<proteinExistence type="predicted"/>
<feature type="domain" description="GBF-interacting protein 1 N-terminal" evidence="1">
    <location>
        <begin position="14"/>
        <end position="73"/>
    </location>
</feature>
<dbReference type="AlphaFoldDB" id="A0A314XWY5"/>
<accession>A0A314XWY5</accession>
<comment type="caution">
    <text evidence="2">The sequence shown here is derived from an EMBL/GenBank/DDBJ whole genome shotgun (WGS) entry which is preliminary data.</text>
</comment>
<dbReference type="EMBL" id="PJQY01001981">
    <property type="protein sequence ID" value="PQP97326.1"/>
    <property type="molecule type" value="Genomic_DNA"/>
</dbReference>
<reference evidence="2 3" key="1">
    <citation type="submission" date="2018-02" db="EMBL/GenBank/DDBJ databases">
        <title>Draft genome of wild Prunus yedoensis var. nudiflora.</title>
        <authorList>
            <person name="Baek S."/>
            <person name="Kim J.-H."/>
            <person name="Choi K."/>
            <person name="Kim G.-B."/>
            <person name="Cho A."/>
            <person name="Jang H."/>
            <person name="Shin C.-H."/>
            <person name="Yu H.-J."/>
            <person name="Mun J.-H."/>
        </authorList>
    </citation>
    <scope>NUCLEOTIDE SEQUENCE [LARGE SCALE GENOMIC DNA]</scope>
    <source>
        <strain evidence="3">cv. Jeju island</strain>
        <tissue evidence="2">Leaf</tissue>
    </source>
</reference>
<organism evidence="2 3">
    <name type="scientific">Prunus yedoensis var. nudiflora</name>
    <dbReference type="NCBI Taxonomy" id="2094558"/>
    <lineage>
        <taxon>Eukaryota</taxon>
        <taxon>Viridiplantae</taxon>
        <taxon>Streptophyta</taxon>
        <taxon>Embryophyta</taxon>
        <taxon>Tracheophyta</taxon>
        <taxon>Spermatophyta</taxon>
        <taxon>Magnoliopsida</taxon>
        <taxon>eudicotyledons</taxon>
        <taxon>Gunneridae</taxon>
        <taxon>Pentapetalae</taxon>
        <taxon>rosids</taxon>
        <taxon>fabids</taxon>
        <taxon>Rosales</taxon>
        <taxon>Rosaceae</taxon>
        <taxon>Amygdaloideae</taxon>
        <taxon>Amygdaleae</taxon>
        <taxon>Prunus</taxon>
    </lineage>
</organism>
<dbReference type="OrthoDB" id="753279at2759"/>
<name>A0A314XWY5_PRUYE</name>
<dbReference type="STRING" id="2094558.A0A314XWY5"/>
<dbReference type="InterPro" id="IPR009719">
    <property type="entry name" value="GIP1_N"/>
</dbReference>
<keyword evidence="3" id="KW-1185">Reference proteome</keyword>
<evidence type="ECO:0000313" key="3">
    <source>
        <dbReference type="Proteomes" id="UP000250321"/>
    </source>
</evidence>
<dbReference type="SUPFAM" id="SSF46934">
    <property type="entry name" value="UBA-like"/>
    <property type="match status" value="1"/>
</dbReference>
<dbReference type="PANTHER" id="PTHR47070">
    <property type="entry name" value="HYDROXYPROLINE-RICH GLYCOPROTEIN-LIKE"/>
    <property type="match status" value="1"/>
</dbReference>
<dbReference type="Proteomes" id="UP000250321">
    <property type="component" value="Unassembled WGS sequence"/>
</dbReference>
<evidence type="ECO:0000259" key="1">
    <source>
        <dbReference type="Pfam" id="PF06972"/>
    </source>
</evidence>
<dbReference type="Pfam" id="PF06972">
    <property type="entry name" value="GIP1_N"/>
    <property type="match status" value="1"/>
</dbReference>
<evidence type="ECO:0000313" key="2">
    <source>
        <dbReference type="EMBL" id="PQP97326.1"/>
    </source>
</evidence>